<evidence type="ECO:0000256" key="1">
    <source>
        <dbReference type="SAM" id="Phobius"/>
    </source>
</evidence>
<reference evidence="2" key="2">
    <citation type="submission" date="2020-05" db="UniProtKB">
        <authorList>
            <consortium name="EnsemblMetazoa"/>
        </authorList>
    </citation>
    <scope>IDENTIFICATION</scope>
    <source>
        <strain evidence="2">IAEA</strain>
    </source>
</reference>
<dbReference type="AlphaFoldDB" id="A0A1A9WQ80"/>
<keyword evidence="1" id="KW-1133">Transmembrane helix</keyword>
<sequence>MELKPAYSNLILISPAKNVDILKLCVGDLISEGVISWFESLAINDYSTHPERLLELSNDENLEENVDNLCERNSVMRTTGHVSKLFESIDNLADHRKKLCISSVKITEAKKTMKGKVFMLIAILLNKFIAITINIKTIALLTLYNSLQRNILLRLEFCLKLSPLLCDAVWMNLELSALANSHNMHDSNSSSSWAII</sequence>
<dbReference type="EnsemblMetazoa" id="GBRI027918-RA">
    <property type="protein sequence ID" value="GBRI027918-PA"/>
    <property type="gene ID" value="GBRI027918"/>
</dbReference>
<organism evidence="2 3">
    <name type="scientific">Glossina brevipalpis</name>
    <dbReference type="NCBI Taxonomy" id="37001"/>
    <lineage>
        <taxon>Eukaryota</taxon>
        <taxon>Metazoa</taxon>
        <taxon>Ecdysozoa</taxon>
        <taxon>Arthropoda</taxon>
        <taxon>Hexapoda</taxon>
        <taxon>Insecta</taxon>
        <taxon>Pterygota</taxon>
        <taxon>Neoptera</taxon>
        <taxon>Endopterygota</taxon>
        <taxon>Diptera</taxon>
        <taxon>Brachycera</taxon>
        <taxon>Muscomorpha</taxon>
        <taxon>Hippoboscoidea</taxon>
        <taxon>Glossinidae</taxon>
        <taxon>Glossina</taxon>
    </lineage>
</organism>
<dbReference type="Proteomes" id="UP000091820">
    <property type="component" value="Unassembled WGS sequence"/>
</dbReference>
<dbReference type="VEuPathDB" id="VectorBase:GBRI027918"/>
<keyword evidence="1" id="KW-0472">Membrane</keyword>
<accession>A0A1A9WQ80</accession>
<evidence type="ECO:0000313" key="3">
    <source>
        <dbReference type="Proteomes" id="UP000091820"/>
    </source>
</evidence>
<name>A0A1A9WQ80_9MUSC</name>
<keyword evidence="3" id="KW-1185">Reference proteome</keyword>
<evidence type="ECO:0000313" key="2">
    <source>
        <dbReference type="EnsemblMetazoa" id="GBRI027918-PA"/>
    </source>
</evidence>
<proteinExistence type="predicted"/>
<keyword evidence="1" id="KW-0812">Transmembrane</keyword>
<reference evidence="3" key="1">
    <citation type="submission" date="2014-03" db="EMBL/GenBank/DDBJ databases">
        <authorList>
            <person name="Aksoy S."/>
            <person name="Warren W."/>
            <person name="Wilson R.K."/>
        </authorList>
    </citation>
    <scope>NUCLEOTIDE SEQUENCE [LARGE SCALE GENOMIC DNA]</scope>
    <source>
        <strain evidence="3">IAEA</strain>
    </source>
</reference>
<feature type="transmembrane region" description="Helical" evidence="1">
    <location>
        <begin position="117"/>
        <end position="144"/>
    </location>
</feature>
<protein>
    <submittedName>
        <fullName evidence="2">Uncharacterized protein</fullName>
    </submittedName>
</protein>